<dbReference type="EMBL" id="JBFXLT010000022">
    <property type="protein sequence ID" value="KAL2816472.1"/>
    <property type="molecule type" value="Genomic_DNA"/>
</dbReference>
<dbReference type="InterPro" id="IPR015424">
    <property type="entry name" value="PyrdxlP-dep_Trfase"/>
</dbReference>
<evidence type="ECO:0000313" key="6">
    <source>
        <dbReference type="Proteomes" id="UP001610334"/>
    </source>
</evidence>
<reference evidence="5 6" key="1">
    <citation type="submission" date="2024-07" db="EMBL/GenBank/DDBJ databases">
        <title>Section-level genome sequencing and comparative genomics of Aspergillus sections Usti and Cavernicolus.</title>
        <authorList>
            <consortium name="Lawrence Berkeley National Laboratory"/>
            <person name="Nybo J.L."/>
            <person name="Vesth T.C."/>
            <person name="Theobald S."/>
            <person name="Frisvad J.C."/>
            <person name="Larsen T.O."/>
            <person name="Kjaerboelling I."/>
            <person name="Rothschild-Mancinelli K."/>
            <person name="Lyhne E.K."/>
            <person name="Kogle M.E."/>
            <person name="Barry K."/>
            <person name="Clum A."/>
            <person name="Na H."/>
            <person name="Ledsgaard L."/>
            <person name="Lin J."/>
            <person name="Lipzen A."/>
            <person name="Kuo A."/>
            <person name="Riley R."/>
            <person name="Mondo S."/>
            <person name="Labutti K."/>
            <person name="Haridas S."/>
            <person name="Pangalinan J."/>
            <person name="Salamov A.A."/>
            <person name="Simmons B.A."/>
            <person name="Magnuson J.K."/>
            <person name="Chen J."/>
            <person name="Drula E."/>
            <person name="Henrissat B."/>
            <person name="Wiebenga A."/>
            <person name="Lubbers R.J."/>
            <person name="Gomes A.C."/>
            <person name="Makela M.R."/>
            <person name="Stajich J."/>
            <person name="Grigoriev I.V."/>
            <person name="Mortensen U.H."/>
            <person name="De Vries R.P."/>
            <person name="Baker S.E."/>
            <person name="Andersen M.R."/>
        </authorList>
    </citation>
    <scope>NUCLEOTIDE SEQUENCE [LARGE SCALE GENOMIC DNA]</scope>
    <source>
        <strain evidence="5 6">CBS 588.65</strain>
    </source>
</reference>
<keyword evidence="2 3" id="KW-0663">Pyridoxal phosphate</keyword>
<sequence length="488" mass="52656">MLPAATSTNIAPTSEAPNQKNDEPALLHRSLLTQPHLVTHAQGSYLHLANGQKILDACGGAAVAIIGHGNQDVIAATTAQMQTVSYVHTMSYTTTSAEELARSVLSRDNCPSFDHGLVRAYFVGSGSEANDAAMKIARQYWFELGGGCTSRKTYVSRRGGYHGNTTGAMSISGNVARKKPYLDTILPNVSLVSPAFAYRFQRTEDGETDEIYAARLVKELEDEFLRLGSDTVIMFSGETMVGATSGCVGAPRGYWKGVREVCDRHGVLLHLDEVMCGTGRTGTYFAFEQEGIRPDIVTLGKGLGGGYIPIAAMLVSEKIIAGLRKGSSAFNHGHTYQAHPVACAAALAVQKVIKGERLIEHCAVQGKRLEALLRQTFAGCKYVGDIRGAGLFWAVEFVEDRNSKRPFHPGVGFGAAVHQATFDQGVAIYPGAGTVDGERGDHVLLAPPYNVTNDELETIVRTLKKAYDLVEQKQTDLAIDSRSRALYR</sequence>
<proteinExistence type="inferred from homology"/>
<evidence type="ECO:0000256" key="4">
    <source>
        <dbReference type="SAM" id="MobiDB-lite"/>
    </source>
</evidence>
<accession>A0ABR4HLV9</accession>
<feature type="compositionally biased region" description="Polar residues" evidence="4">
    <location>
        <begin position="1"/>
        <end position="19"/>
    </location>
</feature>
<dbReference type="CDD" id="cd00610">
    <property type="entry name" value="OAT_like"/>
    <property type="match status" value="1"/>
</dbReference>
<dbReference type="Gene3D" id="3.90.1150.10">
    <property type="entry name" value="Aspartate Aminotransferase, domain 1"/>
    <property type="match status" value="1"/>
</dbReference>
<dbReference type="Gene3D" id="3.40.640.10">
    <property type="entry name" value="Type I PLP-dependent aspartate aminotransferase-like (Major domain)"/>
    <property type="match status" value="1"/>
</dbReference>
<protein>
    <submittedName>
        <fullName evidence="5">PLP-dependent transferase</fullName>
    </submittedName>
</protein>
<comment type="similarity">
    <text evidence="1 3">Belongs to the class-III pyridoxal-phosphate-dependent aminotransferase family.</text>
</comment>
<dbReference type="InterPro" id="IPR015421">
    <property type="entry name" value="PyrdxlP-dep_Trfase_major"/>
</dbReference>
<dbReference type="PROSITE" id="PS00600">
    <property type="entry name" value="AA_TRANSFER_CLASS_3"/>
    <property type="match status" value="1"/>
</dbReference>
<dbReference type="InterPro" id="IPR049704">
    <property type="entry name" value="Aminotrans_3_PPA_site"/>
</dbReference>
<keyword evidence="5" id="KW-0808">Transferase</keyword>
<comment type="caution">
    <text evidence="5">The sequence shown here is derived from an EMBL/GenBank/DDBJ whole genome shotgun (WGS) entry which is preliminary data.</text>
</comment>
<gene>
    <name evidence="5" type="ORF">BJX63DRAFT_137022</name>
</gene>
<dbReference type="InterPro" id="IPR005814">
    <property type="entry name" value="Aminotrans_3"/>
</dbReference>
<dbReference type="PANTHER" id="PTHR43094:SF1">
    <property type="entry name" value="AMINOTRANSFERASE CLASS-III"/>
    <property type="match status" value="1"/>
</dbReference>
<name>A0ABR4HLV9_9EURO</name>
<dbReference type="InterPro" id="IPR015422">
    <property type="entry name" value="PyrdxlP-dep_Trfase_small"/>
</dbReference>
<dbReference type="PANTHER" id="PTHR43094">
    <property type="entry name" value="AMINOTRANSFERASE"/>
    <property type="match status" value="1"/>
</dbReference>
<dbReference type="Pfam" id="PF00202">
    <property type="entry name" value="Aminotran_3"/>
    <property type="match status" value="1"/>
</dbReference>
<feature type="region of interest" description="Disordered" evidence="4">
    <location>
        <begin position="1"/>
        <end position="21"/>
    </location>
</feature>
<keyword evidence="6" id="KW-1185">Reference proteome</keyword>
<dbReference type="SUPFAM" id="SSF53383">
    <property type="entry name" value="PLP-dependent transferases"/>
    <property type="match status" value="1"/>
</dbReference>
<evidence type="ECO:0000256" key="1">
    <source>
        <dbReference type="ARBA" id="ARBA00008954"/>
    </source>
</evidence>
<dbReference type="NCBIfam" id="NF005685">
    <property type="entry name" value="PRK07483.1"/>
    <property type="match status" value="1"/>
</dbReference>
<evidence type="ECO:0000256" key="3">
    <source>
        <dbReference type="RuleBase" id="RU003560"/>
    </source>
</evidence>
<dbReference type="Proteomes" id="UP001610334">
    <property type="component" value="Unassembled WGS sequence"/>
</dbReference>
<evidence type="ECO:0000313" key="5">
    <source>
        <dbReference type="EMBL" id="KAL2816472.1"/>
    </source>
</evidence>
<dbReference type="GO" id="GO:0016740">
    <property type="term" value="F:transferase activity"/>
    <property type="evidence" value="ECO:0007669"/>
    <property type="project" value="UniProtKB-KW"/>
</dbReference>
<organism evidence="5 6">
    <name type="scientific">Aspergillus granulosus</name>
    <dbReference type="NCBI Taxonomy" id="176169"/>
    <lineage>
        <taxon>Eukaryota</taxon>
        <taxon>Fungi</taxon>
        <taxon>Dikarya</taxon>
        <taxon>Ascomycota</taxon>
        <taxon>Pezizomycotina</taxon>
        <taxon>Eurotiomycetes</taxon>
        <taxon>Eurotiomycetidae</taxon>
        <taxon>Eurotiales</taxon>
        <taxon>Aspergillaceae</taxon>
        <taxon>Aspergillus</taxon>
        <taxon>Aspergillus subgen. Nidulantes</taxon>
    </lineage>
</organism>
<evidence type="ECO:0000256" key="2">
    <source>
        <dbReference type="ARBA" id="ARBA00022898"/>
    </source>
</evidence>